<dbReference type="SUPFAM" id="SSF53254">
    <property type="entry name" value="Phosphoglycerate mutase-like"/>
    <property type="match status" value="1"/>
</dbReference>
<sequence>MILLRHGQSEFNLHFTATRRDPGIEDPKLTELGHRQAEAAAEALLAEAGPGGIRRILASPYTRAMQTAAPLARRLGLPVTIQPLVRERFAFACDIGTPRSRLALDWPDHELAHIDEVWWPAAEEPADQVEARAALFRGEMSALEDWAQTVVITHWGFIMSMTGQSIGNGEWLRVDPTAPPPAVISWKHG</sequence>
<dbReference type="Gene3D" id="3.40.50.1240">
    <property type="entry name" value="Phosphoglycerate mutase-like"/>
    <property type="match status" value="1"/>
</dbReference>
<comment type="caution">
    <text evidence="1">The sequence shown here is derived from an EMBL/GenBank/DDBJ whole genome shotgun (WGS) entry which is preliminary data.</text>
</comment>
<name>A0ABS3KU51_9PROT</name>
<dbReference type="CDD" id="cd07067">
    <property type="entry name" value="HP_PGM_like"/>
    <property type="match status" value="1"/>
</dbReference>
<dbReference type="InterPro" id="IPR013078">
    <property type="entry name" value="His_Pase_superF_clade-1"/>
</dbReference>
<protein>
    <submittedName>
        <fullName evidence="1">Histidine phosphatase family protein</fullName>
    </submittedName>
</protein>
<dbReference type="InterPro" id="IPR050275">
    <property type="entry name" value="PGM_Phosphatase"/>
</dbReference>
<dbReference type="InterPro" id="IPR001345">
    <property type="entry name" value="PG/BPGM_mutase_AS"/>
</dbReference>
<dbReference type="EMBL" id="JACTNG010000011">
    <property type="protein sequence ID" value="MBO1081012.1"/>
    <property type="molecule type" value="Genomic_DNA"/>
</dbReference>
<evidence type="ECO:0000313" key="1">
    <source>
        <dbReference type="EMBL" id="MBO1081012.1"/>
    </source>
</evidence>
<gene>
    <name evidence="1" type="ORF">IAI61_18370</name>
</gene>
<organism evidence="1 2">
    <name type="scientific">Roseomonas haemaphysalidis</name>
    <dbReference type="NCBI Taxonomy" id="2768162"/>
    <lineage>
        <taxon>Bacteria</taxon>
        <taxon>Pseudomonadati</taxon>
        <taxon>Pseudomonadota</taxon>
        <taxon>Alphaproteobacteria</taxon>
        <taxon>Acetobacterales</taxon>
        <taxon>Roseomonadaceae</taxon>
        <taxon>Roseomonas</taxon>
    </lineage>
</organism>
<dbReference type="Proteomes" id="UP001518989">
    <property type="component" value="Unassembled WGS sequence"/>
</dbReference>
<dbReference type="PANTHER" id="PTHR48100">
    <property type="entry name" value="BROAD-SPECIFICITY PHOSPHATASE YOR283W-RELATED"/>
    <property type="match status" value="1"/>
</dbReference>
<accession>A0ABS3KU51</accession>
<reference evidence="1 2" key="1">
    <citation type="submission" date="2020-09" db="EMBL/GenBank/DDBJ databases">
        <title>Roseomonas.</title>
        <authorList>
            <person name="Zhu W."/>
        </authorList>
    </citation>
    <scope>NUCLEOTIDE SEQUENCE [LARGE SCALE GENOMIC DNA]</scope>
    <source>
        <strain evidence="1 2">573</strain>
    </source>
</reference>
<dbReference type="PANTHER" id="PTHR48100:SF57">
    <property type="entry name" value="PHOSPHOGLYCERATE MUTASE"/>
    <property type="match status" value="1"/>
</dbReference>
<dbReference type="PROSITE" id="PS00175">
    <property type="entry name" value="PG_MUTASE"/>
    <property type="match status" value="1"/>
</dbReference>
<dbReference type="InterPro" id="IPR029033">
    <property type="entry name" value="His_PPase_superfam"/>
</dbReference>
<dbReference type="RefSeq" id="WP_207419177.1">
    <property type="nucleotide sequence ID" value="NZ_CP061177.1"/>
</dbReference>
<proteinExistence type="predicted"/>
<dbReference type="SMART" id="SM00855">
    <property type="entry name" value="PGAM"/>
    <property type="match status" value="1"/>
</dbReference>
<keyword evidence="2" id="KW-1185">Reference proteome</keyword>
<evidence type="ECO:0000313" key="2">
    <source>
        <dbReference type="Proteomes" id="UP001518989"/>
    </source>
</evidence>
<dbReference type="Pfam" id="PF00300">
    <property type="entry name" value="His_Phos_1"/>
    <property type="match status" value="1"/>
</dbReference>